<dbReference type="PANTHER" id="PTHR43102:SF2">
    <property type="entry name" value="GAF DOMAIN-CONTAINING PROTEIN"/>
    <property type="match status" value="1"/>
</dbReference>
<reference evidence="3 4" key="1">
    <citation type="submission" date="2016-11" db="EMBL/GenBank/DDBJ databases">
        <authorList>
            <person name="Jaros S."/>
            <person name="Januszkiewicz K."/>
            <person name="Wedrychowicz H."/>
        </authorList>
    </citation>
    <scope>NUCLEOTIDE SEQUENCE [LARGE SCALE GENOMIC DNA]</scope>
    <source>
        <strain evidence="3 4">DSM 26897</strain>
    </source>
</reference>
<organism evidence="3 4">
    <name type="scientific">Cnuella takakiae</name>
    <dbReference type="NCBI Taxonomy" id="1302690"/>
    <lineage>
        <taxon>Bacteria</taxon>
        <taxon>Pseudomonadati</taxon>
        <taxon>Bacteroidota</taxon>
        <taxon>Chitinophagia</taxon>
        <taxon>Chitinophagales</taxon>
        <taxon>Chitinophagaceae</taxon>
        <taxon>Cnuella</taxon>
    </lineage>
</organism>
<name>A0A1M4ZLV0_9BACT</name>
<keyword evidence="4" id="KW-1185">Reference proteome</keyword>
<dbReference type="AlphaFoldDB" id="A0A1M4ZLV0"/>
<dbReference type="SMART" id="SM00065">
    <property type="entry name" value="GAF"/>
    <property type="match status" value="1"/>
</dbReference>
<gene>
    <name evidence="3" type="ORF">SAMN05444008_105257</name>
</gene>
<dbReference type="STRING" id="1302690.BUE76_21545"/>
<evidence type="ECO:0000313" key="3">
    <source>
        <dbReference type="EMBL" id="SHF18526.1"/>
    </source>
</evidence>
<evidence type="ECO:0000259" key="2">
    <source>
        <dbReference type="SMART" id="SM00065"/>
    </source>
</evidence>
<dbReference type="Gene3D" id="3.30.450.40">
    <property type="match status" value="1"/>
</dbReference>
<sequence>MLVCGLGFVNSPPKTAQTFVTFLRLEHIVITIPLTPYNSDRMNTAEQERLEALRQYGIMDTPPEEEFDNITSLASRICGTPISLITLLDDQRQWFKASVGIDLKETPIEYAFCAHAIRNPSEMTVVPDSRKDERFADNPFVTGEPHIVFYAGMPLVDEDGHALGSLCVLDVQEQRLSPFQLTALQQLAKQVVTLLQLKKKNRELEQLLDRLERENKSLEAELRDLKGKGEGR</sequence>
<accession>A0A1M4ZLV0</accession>
<dbReference type="Pfam" id="PF01590">
    <property type="entry name" value="GAF"/>
    <property type="match status" value="1"/>
</dbReference>
<dbReference type="PANTHER" id="PTHR43102">
    <property type="entry name" value="SLR1143 PROTEIN"/>
    <property type="match status" value="1"/>
</dbReference>
<evidence type="ECO:0000256" key="1">
    <source>
        <dbReference type="SAM" id="Coils"/>
    </source>
</evidence>
<proteinExistence type="predicted"/>
<feature type="domain" description="GAF" evidence="2">
    <location>
        <begin position="62"/>
        <end position="205"/>
    </location>
</feature>
<dbReference type="SUPFAM" id="SSF55781">
    <property type="entry name" value="GAF domain-like"/>
    <property type="match status" value="1"/>
</dbReference>
<feature type="coiled-coil region" evidence="1">
    <location>
        <begin position="187"/>
        <end position="228"/>
    </location>
</feature>
<evidence type="ECO:0000313" key="4">
    <source>
        <dbReference type="Proteomes" id="UP000184368"/>
    </source>
</evidence>
<keyword evidence="1" id="KW-0175">Coiled coil</keyword>
<dbReference type="Proteomes" id="UP000184368">
    <property type="component" value="Unassembled WGS sequence"/>
</dbReference>
<dbReference type="InterPro" id="IPR003018">
    <property type="entry name" value="GAF"/>
</dbReference>
<dbReference type="EMBL" id="FQUO01000005">
    <property type="protein sequence ID" value="SHF18526.1"/>
    <property type="molecule type" value="Genomic_DNA"/>
</dbReference>
<protein>
    <submittedName>
        <fullName evidence="3">GAF domain-containing protein</fullName>
    </submittedName>
</protein>
<dbReference type="InterPro" id="IPR029016">
    <property type="entry name" value="GAF-like_dom_sf"/>
</dbReference>